<protein>
    <submittedName>
        <fullName evidence="1">Uncharacterized protein</fullName>
    </submittedName>
</protein>
<sequence>MVASSSIENSASRWPLVVAVAVSLATVEGYTIAVPLSKPLSTGFSVLSVSDTGVKISPPKDDVLDPFDELPSNMSLIKPSRPCGVTSTQQPCRATYDLGLGKNAPVTHSSGSNLYTAESDSRVLEATKYWSEYESVREFPSPQSQQVVAYRSAVPETNKKMRKTVLLHPKRTMQDSLTIVPNAARQKLRTSTGQPVPMMVQSDASQLDVNSVWVEMLIHSEQQKQENELYMHVG</sequence>
<name>A0A9N8DHD3_9STRA</name>
<evidence type="ECO:0000313" key="2">
    <source>
        <dbReference type="Proteomes" id="UP001153069"/>
    </source>
</evidence>
<proteinExistence type="predicted"/>
<dbReference type="AlphaFoldDB" id="A0A9N8DHD3"/>
<dbReference type="EMBL" id="CAICTM010000088">
    <property type="protein sequence ID" value="CAB9500671.1"/>
    <property type="molecule type" value="Genomic_DNA"/>
</dbReference>
<reference evidence="1" key="1">
    <citation type="submission" date="2020-06" db="EMBL/GenBank/DDBJ databases">
        <authorList>
            <consortium name="Plant Systems Biology data submission"/>
        </authorList>
    </citation>
    <scope>NUCLEOTIDE SEQUENCE</scope>
    <source>
        <strain evidence="1">D6</strain>
    </source>
</reference>
<gene>
    <name evidence="1" type="ORF">SEMRO_89_G046911.1</name>
</gene>
<evidence type="ECO:0000313" key="1">
    <source>
        <dbReference type="EMBL" id="CAB9500671.1"/>
    </source>
</evidence>
<comment type="caution">
    <text evidence="1">The sequence shown here is derived from an EMBL/GenBank/DDBJ whole genome shotgun (WGS) entry which is preliminary data.</text>
</comment>
<accession>A0A9N8DHD3</accession>
<dbReference type="Proteomes" id="UP001153069">
    <property type="component" value="Unassembled WGS sequence"/>
</dbReference>
<keyword evidence="2" id="KW-1185">Reference proteome</keyword>
<organism evidence="1 2">
    <name type="scientific">Seminavis robusta</name>
    <dbReference type="NCBI Taxonomy" id="568900"/>
    <lineage>
        <taxon>Eukaryota</taxon>
        <taxon>Sar</taxon>
        <taxon>Stramenopiles</taxon>
        <taxon>Ochrophyta</taxon>
        <taxon>Bacillariophyta</taxon>
        <taxon>Bacillariophyceae</taxon>
        <taxon>Bacillariophycidae</taxon>
        <taxon>Naviculales</taxon>
        <taxon>Naviculaceae</taxon>
        <taxon>Seminavis</taxon>
    </lineage>
</organism>
<dbReference type="OrthoDB" id="55609at2759"/>